<reference evidence="1 2" key="1">
    <citation type="journal article" date="2019" name="Nat. Ecol. Evol.">
        <title>Megaphylogeny resolves global patterns of mushroom evolution.</title>
        <authorList>
            <person name="Varga T."/>
            <person name="Krizsan K."/>
            <person name="Foldi C."/>
            <person name="Dima B."/>
            <person name="Sanchez-Garcia M."/>
            <person name="Sanchez-Ramirez S."/>
            <person name="Szollosi G.J."/>
            <person name="Szarkandi J.G."/>
            <person name="Papp V."/>
            <person name="Albert L."/>
            <person name="Andreopoulos W."/>
            <person name="Angelini C."/>
            <person name="Antonin V."/>
            <person name="Barry K.W."/>
            <person name="Bougher N.L."/>
            <person name="Buchanan P."/>
            <person name="Buyck B."/>
            <person name="Bense V."/>
            <person name="Catcheside P."/>
            <person name="Chovatia M."/>
            <person name="Cooper J."/>
            <person name="Damon W."/>
            <person name="Desjardin D."/>
            <person name="Finy P."/>
            <person name="Geml J."/>
            <person name="Haridas S."/>
            <person name="Hughes K."/>
            <person name="Justo A."/>
            <person name="Karasinski D."/>
            <person name="Kautmanova I."/>
            <person name="Kiss B."/>
            <person name="Kocsube S."/>
            <person name="Kotiranta H."/>
            <person name="LaButti K.M."/>
            <person name="Lechner B.E."/>
            <person name="Liimatainen K."/>
            <person name="Lipzen A."/>
            <person name="Lukacs Z."/>
            <person name="Mihaltcheva S."/>
            <person name="Morgado L.N."/>
            <person name="Niskanen T."/>
            <person name="Noordeloos M.E."/>
            <person name="Ohm R.A."/>
            <person name="Ortiz-Santana B."/>
            <person name="Ovrebo C."/>
            <person name="Racz N."/>
            <person name="Riley R."/>
            <person name="Savchenko A."/>
            <person name="Shiryaev A."/>
            <person name="Soop K."/>
            <person name="Spirin V."/>
            <person name="Szebenyi C."/>
            <person name="Tomsovsky M."/>
            <person name="Tulloss R.E."/>
            <person name="Uehling J."/>
            <person name="Grigoriev I.V."/>
            <person name="Vagvolgyi C."/>
            <person name="Papp T."/>
            <person name="Martin F.M."/>
            <person name="Miettinen O."/>
            <person name="Hibbett D.S."/>
            <person name="Nagy L.G."/>
        </authorList>
    </citation>
    <scope>NUCLEOTIDE SEQUENCE [LARGE SCALE GENOMIC DNA]</scope>
    <source>
        <strain evidence="1 2">HHB13444</strain>
    </source>
</reference>
<dbReference type="InParanoid" id="A0A5C3P8F0"/>
<dbReference type="Proteomes" id="UP000308197">
    <property type="component" value="Unassembled WGS sequence"/>
</dbReference>
<dbReference type="AlphaFoldDB" id="A0A5C3P8F0"/>
<keyword evidence="2" id="KW-1185">Reference proteome</keyword>
<proteinExistence type="predicted"/>
<gene>
    <name evidence="1" type="ORF">K466DRAFT_588600</name>
</gene>
<dbReference type="EMBL" id="ML211291">
    <property type="protein sequence ID" value="TFK84838.1"/>
    <property type="molecule type" value="Genomic_DNA"/>
</dbReference>
<evidence type="ECO:0000313" key="1">
    <source>
        <dbReference type="EMBL" id="TFK84838.1"/>
    </source>
</evidence>
<name>A0A5C3P8F0_9APHY</name>
<sequence length="66" mass="7364">MLSLPQPGTATDARHVHDHPLVHLSDSPEDLKYLFGVVMPAKVLRPFDAPQTAYDRVAAFIRMGHK</sequence>
<evidence type="ECO:0000313" key="2">
    <source>
        <dbReference type="Proteomes" id="UP000308197"/>
    </source>
</evidence>
<accession>A0A5C3P8F0</accession>
<organism evidence="1 2">
    <name type="scientific">Polyporus arcularius HHB13444</name>
    <dbReference type="NCBI Taxonomy" id="1314778"/>
    <lineage>
        <taxon>Eukaryota</taxon>
        <taxon>Fungi</taxon>
        <taxon>Dikarya</taxon>
        <taxon>Basidiomycota</taxon>
        <taxon>Agaricomycotina</taxon>
        <taxon>Agaricomycetes</taxon>
        <taxon>Polyporales</taxon>
        <taxon>Polyporaceae</taxon>
        <taxon>Polyporus</taxon>
    </lineage>
</organism>
<protein>
    <submittedName>
        <fullName evidence="1">Uncharacterized protein</fullName>
    </submittedName>
</protein>